<organism evidence="5 6">
    <name type="scientific">Actinidia chinensis var. chinensis</name>
    <name type="common">Chinese soft-hair kiwi</name>
    <dbReference type="NCBI Taxonomy" id="1590841"/>
    <lineage>
        <taxon>Eukaryota</taxon>
        <taxon>Viridiplantae</taxon>
        <taxon>Streptophyta</taxon>
        <taxon>Embryophyta</taxon>
        <taxon>Tracheophyta</taxon>
        <taxon>Spermatophyta</taxon>
        <taxon>Magnoliopsida</taxon>
        <taxon>eudicotyledons</taxon>
        <taxon>Gunneridae</taxon>
        <taxon>Pentapetalae</taxon>
        <taxon>asterids</taxon>
        <taxon>Ericales</taxon>
        <taxon>Actinidiaceae</taxon>
        <taxon>Actinidia</taxon>
    </lineage>
</organism>
<comment type="caution">
    <text evidence="5">The sequence shown here is derived from an EMBL/GenBank/DDBJ whole genome shotgun (WGS) entry which is preliminary data.</text>
</comment>
<protein>
    <submittedName>
        <fullName evidence="5">Leucine-rich repeat receptor-like protein kinase</fullName>
    </submittedName>
</protein>
<accession>A0A2R6RY33</accession>
<keyword evidence="6" id="KW-1185">Reference proteome</keyword>
<keyword evidence="1" id="KW-0433">Leucine-rich repeat</keyword>
<gene>
    <name evidence="5" type="ORF">CEY00_Acc02143</name>
</gene>
<evidence type="ECO:0000256" key="1">
    <source>
        <dbReference type="ARBA" id="ARBA00022614"/>
    </source>
</evidence>
<dbReference type="OMA" id="IPWFIEL"/>
<proteinExistence type="predicted"/>
<dbReference type="STRING" id="1590841.A0A2R6RY33"/>
<dbReference type="Gramene" id="PSS34934">
    <property type="protein sequence ID" value="PSS34934"/>
    <property type="gene ID" value="CEY00_Acc02143"/>
</dbReference>
<keyword evidence="5" id="KW-0675">Receptor</keyword>
<dbReference type="AlphaFoldDB" id="A0A2R6RY33"/>
<keyword evidence="3" id="KW-0812">Transmembrane</keyword>
<dbReference type="SUPFAM" id="SSF52058">
    <property type="entry name" value="L domain-like"/>
    <property type="match status" value="1"/>
</dbReference>
<keyword evidence="5" id="KW-0808">Transferase</keyword>
<reference evidence="5 6" key="1">
    <citation type="submission" date="2017-07" db="EMBL/GenBank/DDBJ databases">
        <title>An improved, manually edited Actinidia chinensis var. chinensis (kiwifruit) genome highlights the challenges associated with draft genomes and gene prediction in plants.</title>
        <authorList>
            <person name="Pilkington S."/>
            <person name="Crowhurst R."/>
            <person name="Hilario E."/>
            <person name="Nardozza S."/>
            <person name="Fraser L."/>
            <person name="Peng Y."/>
            <person name="Gunaseelan K."/>
            <person name="Simpson R."/>
            <person name="Tahir J."/>
            <person name="Deroles S."/>
            <person name="Templeton K."/>
            <person name="Luo Z."/>
            <person name="Davy M."/>
            <person name="Cheng C."/>
            <person name="Mcneilage M."/>
            <person name="Scaglione D."/>
            <person name="Liu Y."/>
            <person name="Zhang Q."/>
            <person name="Datson P."/>
            <person name="De Silva N."/>
            <person name="Gardiner S."/>
            <person name="Bassett H."/>
            <person name="Chagne D."/>
            <person name="Mccallum J."/>
            <person name="Dzierzon H."/>
            <person name="Deng C."/>
            <person name="Wang Y.-Y."/>
            <person name="Barron N."/>
            <person name="Manako K."/>
            <person name="Bowen J."/>
            <person name="Foster T."/>
            <person name="Erridge Z."/>
            <person name="Tiffin H."/>
            <person name="Waite C."/>
            <person name="Davies K."/>
            <person name="Grierson E."/>
            <person name="Laing W."/>
            <person name="Kirk R."/>
            <person name="Chen X."/>
            <person name="Wood M."/>
            <person name="Montefiori M."/>
            <person name="Brummell D."/>
            <person name="Schwinn K."/>
            <person name="Catanach A."/>
            <person name="Fullerton C."/>
            <person name="Li D."/>
            <person name="Meiyalaghan S."/>
            <person name="Nieuwenhuizen N."/>
            <person name="Read N."/>
            <person name="Prakash R."/>
            <person name="Hunter D."/>
            <person name="Zhang H."/>
            <person name="Mckenzie M."/>
            <person name="Knabel M."/>
            <person name="Harris A."/>
            <person name="Allan A."/>
            <person name="Chen A."/>
            <person name="Janssen B."/>
            <person name="Plunkett B."/>
            <person name="Dwamena C."/>
            <person name="Voogd C."/>
            <person name="Leif D."/>
            <person name="Lafferty D."/>
            <person name="Souleyre E."/>
            <person name="Varkonyi-Gasic E."/>
            <person name="Gambi F."/>
            <person name="Hanley J."/>
            <person name="Yao J.-L."/>
            <person name="Cheung J."/>
            <person name="David K."/>
            <person name="Warren B."/>
            <person name="Marsh K."/>
            <person name="Snowden K."/>
            <person name="Lin-Wang K."/>
            <person name="Brian L."/>
            <person name="Martinez-Sanchez M."/>
            <person name="Wang M."/>
            <person name="Ileperuma N."/>
            <person name="Macnee N."/>
            <person name="Campin R."/>
            <person name="Mcatee P."/>
            <person name="Drummond R."/>
            <person name="Espley R."/>
            <person name="Ireland H."/>
            <person name="Wu R."/>
            <person name="Atkinson R."/>
            <person name="Karunairetnam S."/>
            <person name="Bulley S."/>
            <person name="Chunkath S."/>
            <person name="Hanley Z."/>
            <person name="Storey R."/>
            <person name="Thrimawithana A."/>
            <person name="Thomson S."/>
            <person name="David C."/>
            <person name="Testolin R."/>
        </authorList>
    </citation>
    <scope>NUCLEOTIDE SEQUENCE [LARGE SCALE GENOMIC DNA]</scope>
    <source>
        <strain evidence="6">cv. Red5</strain>
        <tissue evidence="5">Young leaf</tissue>
    </source>
</reference>
<reference evidence="6" key="2">
    <citation type="journal article" date="2018" name="BMC Genomics">
        <title>A manually annotated Actinidia chinensis var. chinensis (kiwifruit) genome highlights the challenges associated with draft genomes and gene prediction in plants.</title>
        <authorList>
            <person name="Pilkington S.M."/>
            <person name="Crowhurst R."/>
            <person name="Hilario E."/>
            <person name="Nardozza S."/>
            <person name="Fraser L."/>
            <person name="Peng Y."/>
            <person name="Gunaseelan K."/>
            <person name="Simpson R."/>
            <person name="Tahir J."/>
            <person name="Deroles S.C."/>
            <person name="Templeton K."/>
            <person name="Luo Z."/>
            <person name="Davy M."/>
            <person name="Cheng C."/>
            <person name="McNeilage M."/>
            <person name="Scaglione D."/>
            <person name="Liu Y."/>
            <person name="Zhang Q."/>
            <person name="Datson P."/>
            <person name="De Silva N."/>
            <person name="Gardiner S.E."/>
            <person name="Bassett H."/>
            <person name="Chagne D."/>
            <person name="McCallum J."/>
            <person name="Dzierzon H."/>
            <person name="Deng C."/>
            <person name="Wang Y.Y."/>
            <person name="Barron L."/>
            <person name="Manako K."/>
            <person name="Bowen J."/>
            <person name="Foster T.M."/>
            <person name="Erridge Z.A."/>
            <person name="Tiffin H."/>
            <person name="Waite C.N."/>
            <person name="Davies K.M."/>
            <person name="Grierson E.P."/>
            <person name="Laing W.A."/>
            <person name="Kirk R."/>
            <person name="Chen X."/>
            <person name="Wood M."/>
            <person name="Montefiori M."/>
            <person name="Brummell D.A."/>
            <person name="Schwinn K.E."/>
            <person name="Catanach A."/>
            <person name="Fullerton C."/>
            <person name="Li D."/>
            <person name="Meiyalaghan S."/>
            <person name="Nieuwenhuizen N."/>
            <person name="Read N."/>
            <person name="Prakash R."/>
            <person name="Hunter D."/>
            <person name="Zhang H."/>
            <person name="McKenzie M."/>
            <person name="Knabel M."/>
            <person name="Harris A."/>
            <person name="Allan A.C."/>
            <person name="Gleave A."/>
            <person name="Chen A."/>
            <person name="Janssen B.J."/>
            <person name="Plunkett B."/>
            <person name="Ampomah-Dwamena C."/>
            <person name="Voogd C."/>
            <person name="Leif D."/>
            <person name="Lafferty D."/>
            <person name="Souleyre E.J.F."/>
            <person name="Varkonyi-Gasic E."/>
            <person name="Gambi F."/>
            <person name="Hanley J."/>
            <person name="Yao J.L."/>
            <person name="Cheung J."/>
            <person name="David K.M."/>
            <person name="Warren B."/>
            <person name="Marsh K."/>
            <person name="Snowden K.C."/>
            <person name="Lin-Wang K."/>
            <person name="Brian L."/>
            <person name="Martinez-Sanchez M."/>
            <person name="Wang M."/>
            <person name="Ileperuma N."/>
            <person name="Macnee N."/>
            <person name="Campin R."/>
            <person name="McAtee P."/>
            <person name="Drummond R.S.M."/>
            <person name="Espley R.V."/>
            <person name="Ireland H.S."/>
            <person name="Wu R."/>
            <person name="Atkinson R.G."/>
            <person name="Karunairetnam S."/>
            <person name="Bulley S."/>
            <person name="Chunkath S."/>
            <person name="Hanley Z."/>
            <person name="Storey R."/>
            <person name="Thrimawithana A.H."/>
            <person name="Thomson S."/>
            <person name="David C."/>
            <person name="Testolin R."/>
            <person name="Huang H."/>
            <person name="Hellens R.P."/>
            <person name="Schaffer R.J."/>
        </authorList>
    </citation>
    <scope>NUCLEOTIDE SEQUENCE [LARGE SCALE GENOMIC DNA]</scope>
    <source>
        <strain evidence="6">cv. Red5</strain>
    </source>
</reference>
<sequence length="159" mass="18044">MARPLHTTVSFFRSSSVPIALVMFFSIPWFIELFTLKSDIEVLRSLKQAIDPNSIPNFSFLSTWNFQADPCESSGGQFLGILCTLINDSINRISVLDLDEGGYDGFLETTIGNLTELTTLNLRRNRFRGPLPTTIFNLRKLTRLTLPEKCFHRDSPPEN</sequence>
<evidence type="ECO:0000313" key="5">
    <source>
        <dbReference type="EMBL" id="PSS34934.1"/>
    </source>
</evidence>
<feature type="transmembrane region" description="Helical" evidence="3">
    <location>
        <begin position="15"/>
        <end position="36"/>
    </location>
</feature>
<dbReference type="EMBL" id="NKQK01000002">
    <property type="protein sequence ID" value="PSS34934.1"/>
    <property type="molecule type" value="Genomic_DNA"/>
</dbReference>
<dbReference type="PANTHER" id="PTHR48009:SF7">
    <property type="entry name" value="LEUCINE-RICH REPEAT (LRR) FAMILY PROTEIN"/>
    <property type="match status" value="1"/>
</dbReference>
<dbReference type="InterPro" id="IPR032675">
    <property type="entry name" value="LRR_dom_sf"/>
</dbReference>
<dbReference type="Gene3D" id="3.80.10.10">
    <property type="entry name" value="Ribonuclease Inhibitor"/>
    <property type="match status" value="1"/>
</dbReference>
<evidence type="ECO:0000256" key="3">
    <source>
        <dbReference type="SAM" id="Phobius"/>
    </source>
</evidence>
<keyword evidence="5" id="KW-0418">Kinase</keyword>
<evidence type="ECO:0000259" key="4">
    <source>
        <dbReference type="Pfam" id="PF08263"/>
    </source>
</evidence>
<dbReference type="Proteomes" id="UP000241394">
    <property type="component" value="Chromosome LG2"/>
</dbReference>
<dbReference type="Pfam" id="PF08263">
    <property type="entry name" value="LRRNT_2"/>
    <property type="match status" value="1"/>
</dbReference>
<dbReference type="GO" id="GO:0016301">
    <property type="term" value="F:kinase activity"/>
    <property type="evidence" value="ECO:0007669"/>
    <property type="project" value="UniProtKB-KW"/>
</dbReference>
<feature type="domain" description="Leucine-rich repeat-containing N-terminal plant-type" evidence="4">
    <location>
        <begin position="37"/>
        <end position="83"/>
    </location>
</feature>
<evidence type="ECO:0000313" key="6">
    <source>
        <dbReference type="Proteomes" id="UP000241394"/>
    </source>
</evidence>
<evidence type="ECO:0000256" key="2">
    <source>
        <dbReference type="ARBA" id="ARBA00022737"/>
    </source>
</evidence>
<keyword evidence="2" id="KW-0677">Repeat</keyword>
<keyword evidence="3" id="KW-1133">Transmembrane helix</keyword>
<name>A0A2R6RY33_ACTCC</name>
<dbReference type="InterPro" id="IPR013210">
    <property type="entry name" value="LRR_N_plant-typ"/>
</dbReference>
<keyword evidence="3" id="KW-0472">Membrane</keyword>
<dbReference type="InterPro" id="IPR053213">
    <property type="entry name" value="RLP29"/>
</dbReference>
<dbReference type="PANTHER" id="PTHR48009">
    <property type="entry name" value="LEUCINE-RICH REPEAT (LRR) FAMILY PROTEIN"/>
    <property type="match status" value="1"/>
</dbReference>
<dbReference type="OrthoDB" id="676979at2759"/>
<dbReference type="InParanoid" id="A0A2R6RY33"/>